<dbReference type="PROSITE" id="PS50975">
    <property type="entry name" value="ATP_GRASP"/>
    <property type="match status" value="1"/>
</dbReference>
<dbReference type="GO" id="GO:0005524">
    <property type="term" value="F:ATP binding"/>
    <property type="evidence" value="ECO:0007669"/>
    <property type="project" value="UniProtKB-UniRule"/>
</dbReference>
<evidence type="ECO:0000256" key="4">
    <source>
        <dbReference type="PROSITE-ProRule" id="PRU00409"/>
    </source>
</evidence>
<dbReference type="GO" id="GO:0016879">
    <property type="term" value="F:ligase activity, forming carbon-nitrogen bonds"/>
    <property type="evidence" value="ECO:0007669"/>
    <property type="project" value="TreeGrafter"/>
</dbReference>
<dbReference type="Gene3D" id="3.30.470.20">
    <property type="entry name" value="ATP-grasp fold, B domain"/>
    <property type="match status" value="1"/>
</dbReference>
<dbReference type="AlphaFoldDB" id="A0A917WT77"/>
<dbReference type="InterPro" id="IPR013651">
    <property type="entry name" value="ATP-grasp_RimK-type"/>
</dbReference>
<dbReference type="SUPFAM" id="SSF56059">
    <property type="entry name" value="Glutathione synthetase ATP-binding domain-like"/>
    <property type="match status" value="1"/>
</dbReference>
<dbReference type="InterPro" id="IPR004666">
    <property type="entry name" value="Rp_bS6_RimK/Lys_biosynth_LsyX"/>
</dbReference>
<dbReference type="NCBIfam" id="TIGR00768">
    <property type="entry name" value="rimK_fam"/>
    <property type="match status" value="1"/>
</dbReference>
<dbReference type="Pfam" id="PF08443">
    <property type="entry name" value="RimK"/>
    <property type="match status" value="1"/>
</dbReference>
<organism evidence="6 7">
    <name type="scientific">Paraliobacillus quinghaiensis</name>
    <dbReference type="NCBI Taxonomy" id="470815"/>
    <lineage>
        <taxon>Bacteria</taxon>
        <taxon>Bacillati</taxon>
        <taxon>Bacillota</taxon>
        <taxon>Bacilli</taxon>
        <taxon>Bacillales</taxon>
        <taxon>Bacillaceae</taxon>
        <taxon>Paraliobacillus</taxon>
    </lineage>
</organism>
<accession>A0A917WT77</accession>
<dbReference type="EMBL" id="BMLG01000003">
    <property type="protein sequence ID" value="GGM27233.1"/>
    <property type="molecule type" value="Genomic_DNA"/>
</dbReference>
<dbReference type="Gene3D" id="3.40.50.20">
    <property type="match status" value="1"/>
</dbReference>
<dbReference type="RefSeq" id="WP_117156898.1">
    <property type="nucleotide sequence ID" value="NZ_BMLG01000003.1"/>
</dbReference>
<evidence type="ECO:0000256" key="3">
    <source>
        <dbReference type="ARBA" id="ARBA00022840"/>
    </source>
</evidence>
<keyword evidence="7" id="KW-1185">Reference proteome</keyword>
<keyword evidence="6" id="KW-0436">Ligase</keyword>
<proteinExistence type="predicted"/>
<dbReference type="GO" id="GO:0005737">
    <property type="term" value="C:cytoplasm"/>
    <property type="evidence" value="ECO:0007669"/>
    <property type="project" value="TreeGrafter"/>
</dbReference>
<evidence type="ECO:0000256" key="1">
    <source>
        <dbReference type="ARBA" id="ARBA00022723"/>
    </source>
</evidence>
<evidence type="ECO:0000259" key="5">
    <source>
        <dbReference type="PROSITE" id="PS50975"/>
    </source>
</evidence>
<dbReference type="GO" id="GO:0046872">
    <property type="term" value="F:metal ion binding"/>
    <property type="evidence" value="ECO:0007669"/>
    <property type="project" value="UniProtKB-KW"/>
</dbReference>
<evidence type="ECO:0000313" key="7">
    <source>
        <dbReference type="Proteomes" id="UP000618460"/>
    </source>
</evidence>
<reference evidence="6" key="1">
    <citation type="journal article" date="2014" name="Int. J. Syst. Evol. Microbiol.">
        <title>Complete genome sequence of Corynebacterium casei LMG S-19264T (=DSM 44701T), isolated from a smear-ripened cheese.</title>
        <authorList>
            <consortium name="US DOE Joint Genome Institute (JGI-PGF)"/>
            <person name="Walter F."/>
            <person name="Albersmeier A."/>
            <person name="Kalinowski J."/>
            <person name="Ruckert C."/>
        </authorList>
    </citation>
    <scope>NUCLEOTIDE SEQUENCE</scope>
    <source>
        <strain evidence="6">CGMCC 1.6333</strain>
    </source>
</reference>
<feature type="domain" description="ATP-grasp" evidence="5">
    <location>
        <begin position="106"/>
        <end position="288"/>
    </location>
</feature>
<dbReference type="Proteomes" id="UP000618460">
    <property type="component" value="Unassembled WGS sequence"/>
</dbReference>
<dbReference type="PANTHER" id="PTHR21621:SF0">
    <property type="entry name" value="BETA-CITRYLGLUTAMATE SYNTHASE B-RELATED"/>
    <property type="match status" value="1"/>
</dbReference>
<dbReference type="PANTHER" id="PTHR21621">
    <property type="entry name" value="RIBOSOMAL PROTEIN S6 MODIFICATION PROTEIN"/>
    <property type="match status" value="1"/>
</dbReference>
<sequence>MYGWVIYNGHLTGNKFITFSKWIQYAGEKEGIDIKLKRNDQVLPIVSSNGLGLLDHDQFPAFVIFIDKDIVLARQLELLGIPVFNSANAIELCDNKVLMYQALGQKKLAIPLTIIAPKIFTGSKINSENFLHIEKSFDYPMIIKEGYGSYGEQVYLIENRTQLIEKINQVHDRPFVFQEFIKSSYGQDIRIYVVGDEVVASVKRVAENDFRANAQLGSTMEAYQPTRKEKELAIQATRALGTDFAGVDLLIGANGEPIICEINTNAHIENIYKYTGVNIAEHIISHIKLELNC</sequence>
<name>A0A917WT77_9BACI</name>
<keyword evidence="2 4" id="KW-0547">Nucleotide-binding</keyword>
<evidence type="ECO:0000313" key="6">
    <source>
        <dbReference type="EMBL" id="GGM27233.1"/>
    </source>
</evidence>
<dbReference type="OrthoDB" id="9786585at2"/>
<keyword evidence="3 4" id="KW-0067">ATP-binding</keyword>
<dbReference type="InterPro" id="IPR011761">
    <property type="entry name" value="ATP-grasp"/>
</dbReference>
<gene>
    <name evidence="6" type="ORF">GCM10011351_11300</name>
</gene>
<comment type="caution">
    <text evidence="6">The sequence shown here is derived from an EMBL/GenBank/DDBJ whole genome shotgun (WGS) entry which is preliminary data.</text>
</comment>
<evidence type="ECO:0000256" key="2">
    <source>
        <dbReference type="ARBA" id="ARBA00022741"/>
    </source>
</evidence>
<reference evidence="6" key="2">
    <citation type="submission" date="2020-09" db="EMBL/GenBank/DDBJ databases">
        <authorList>
            <person name="Sun Q."/>
            <person name="Zhou Y."/>
        </authorList>
    </citation>
    <scope>NUCLEOTIDE SEQUENCE</scope>
    <source>
        <strain evidence="6">CGMCC 1.6333</strain>
    </source>
</reference>
<protein>
    <submittedName>
        <fullName evidence="6">Alpha-L-glutamate ligase</fullName>
    </submittedName>
</protein>
<keyword evidence="1" id="KW-0479">Metal-binding</keyword>